<dbReference type="InterPro" id="IPR006037">
    <property type="entry name" value="RCK_C"/>
</dbReference>
<dbReference type="InterPro" id="IPR003148">
    <property type="entry name" value="RCK_N"/>
</dbReference>
<evidence type="ECO:0000259" key="2">
    <source>
        <dbReference type="PROSITE" id="PS51202"/>
    </source>
</evidence>
<dbReference type="AlphaFoldDB" id="A0A2G6KAM6"/>
<dbReference type="Pfam" id="PF02080">
    <property type="entry name" value="TrkA_C"/>
    <property type="match status" value="1"/>
</dbReference>
<evidence type="ECO:0000313" key="3">
    <source>
        <dbReference type="EMBL" id="PIE32738.1"/>
    </source>
</evidence>
<dbReference type="PROSITE" id="PS51202">
    <property type="entry name" value="RCK_C"/>
    <property type="match status" value="1"/>
</dbReference>
<dbReference type="InterPro" id="IPR036721">
    <property type="entry name" value="RCK_C_sf"/>
</dbReference>
<dbReference type="PROSITE" id="PS51201">
    <property type="entry name" value="RCK_N"/>
    <property type="match status" value="1"/>
</dbReference>
<dbReference type="Proteomes" id="UP000230821">
    <property type="component" value="Unassembled WGS sequence"/>
</dbReference>
<dbReference type="EMBL" id="PDSK01000108">
    <property type="protein sequence ID" value="PIE32738.1"/>
    <property type="molecule type" value="Genomic_DNA"/>
</dbReference>
<reference evidence="3 4" key="1">
    <citation type="submission" date="2017-10" db="EMBL/GenBank/DDBJ databases">
        <title>Novel microbial diversity and functional potential in the marine mammal oral microbiome.</title>
        <authorList>
            <person name="Dudek N.K."/>
            <person name="Sun C.L."/>
            <person name="Burstein D."/>
            <person name="Kantor R.S."/>
            <person name="Aliaga Goltsman D.S."/>
            <person name="Bik E.M."/>
            <person name="Thomas B.C."/>
            <person name="Banfield J.F."/>
            <person name="Relman D.A."/>
        </authorList>
    </citation>
    <scope>NUCLEOTIDE SEQUENCE [LARGE SCALE GENOMIC DNA]</scope>
    <source>
        <strain evidence="3">DOLJORAL78_47_16</strain>
    </source>
</reference>
<dbReference type="PANTHER" id="PTHR43833">
    <property type="entry name" value="POTASSIUM CHANNEL PROTEIN 2-RELATED-RELATED"/>
    <property type="match status" value="1"/>
</dbReference>
<dbReference type="SUPFAM" id="SSF116726">
    <property type="entry name" value="TrkA C-terminal domain-like"/>
    <property type="match status" value="1"/>
</dbReference>
<evidence type="ECO:0000259" key="1">
    <source>
        <dbReference type="PROSITE" id="PS51201"/>
    </source>
</evidence>
<feature type="domain" description="RCK C-terminal" evidence="2">
    <location>
        <begin position="137"/>
        <end position="232"/>
    </location>
</feature>
<feature type="domain" description="RCK N-terminal" evidence="1">
    <location>
        <begin position="2"/>
        <end position="120"/>
    </location>
</feature>
<evidence type="ECO:0000313" key="4">
    <source>
        <dbReference type="Proteomes" id="UP000230821"/>
    </source>
</evidence>
<proteinExistence type="predicted"/>
<accession>A0A2G6KAM6</accession>
<organism evidence="3 4">
    <name type="scientific">candidate division KSB3 bacterium</name>
    <dbReference type="NCBI Taxonomy" id="2044937"/>
    <lineage>
        <taxon>Bacteria</taxon>
        <taxon>candidate division KSB3</taxon>
    </lineage>
</organism>
<name>A0A2G6KAM6_9BACT</name>
<dbReference type="InterPro" id="IPR036291">
    <property type="entry name" value="NAD(P)-bd_dom_sf"/>
</dbReference>
<dbReference type="GO" id="GO:0008324">
    <property type="term" value="F:monoatomic cation transmembrane transporter activity"/>
    <property type="evidence" value="ECO:0007669"/>
    <property type="project" value="InterPro"/>
</dbReference>
<sequence>MRKRFAVIGLGVFGRTLTKTLTQLGAEVIAIDNTQESIEEIGDDALFPVQMDGTDQEALEAQDIKDVDAAIVAMGDNFEEALLTVVTLKQKIGVPKVIARARTSIRKEILEQVGCDRVVLPEEEMAHNLGKELISGLFVEQIEISKNYSIAHLVAPEEFAGKQIVELQLRETYDINIVAVKRKVPHHTLLGKETEKTIVMVPKPDDTIVQNDLLVVFGHDKNLGRLASIVKKD</sequence>
<dbReference type="Pfam" id="PF02254">
    <property type="entry name" value="TrkA_N"/>
    <property type="match status" value="1"/>
</dbReference>
<dbReference type="PANTHER" id="PTHR43833:SF7">
    <property type="entry name" value="KTR SYSTEM POTASSIUM UPTAKE PROTEIN C"/>
    <property type="match status" value="1"/>
</dbReference>
<dbReference type="InterPro" id="IPR050721">
    <property type="entry name" value="Trk_Ktr_HKT_K-transport"/>
</dbReference>
<comment type="caution">
    <text evidence="3">The sequence shown here is derived from an EMBL/GenBank/DDBJ whole genome shotgun (WGS) entry which is preliminary data.</text>
</comment>
<dbReference type="SUPFAM" id="SSF51735">
    <property type="entry name" value="NAD(P)-binding Rossmann-fold domains"/>
    <property type="match status" value="1"/>
</dbReference>
<protein>
    <submittedName>
        <fullName evidence="3">Potassium transporter Kup</fullName>
    </submittedName>
</protein>
<dbReference type="Gene3D" id="3.30.70.1450">
    <property type="entry name" value="Regulator of K+ conductance, C-terminal domain"/>
    <property type="match status" value="1"/>
</dbReference>
<dbReference type="GO" id="GO:0006813">
    <property type="term" value="P:potassium ion transport"/>
    <property type="evidence" value="ECO:0007669"/>
    <property type="project" value="InterPro"/>
</dbReference>
<gene>
    <name evidence="3" type="ORF">CSA56_14205</name>
</gene>
<dbReference type="Gene3D" id="3.40.50.720">
    <property type="entry name" value="NAD(P)-binding Rossmann-like Domain"/>
    <property type="match status" value="1"/>
</dbReference>